<dbReference type="AlphaFoldDB" id="A0A017SK56"/>
<dbReference type="HOGENOM" id="CLU_2003431_0_0_1"/>
<dbReference type="EMBL" id="KK088416">
    <property type="protein sequence ID" value="EYE97131.1"/>
    <property type="molecule type" value="Genomic_DNA"/>
</dbReference>
<feature type="compositionally biased region" description="Polar residues" evidence="1">
    <location>
        <begin position="59"/>
        <end position="72"/>
    </location>
</feature>
<name>A0A017SK56_ASPRC</name>
<feature type="compositionally biased region" description="Polar residues" evidence="1">
    <location>
        <begin position="91"/>
        <end position="104"/>
    </location>
</feature>
<evidence type="ECO:0000256" key="1">
    <source>
        <dbReference type="SAM" id="MobiDB-lite"/>
    </source>
</evidence>
<proteinExistence type="predicted"/>
<gene>
    <name evidence="2" type="ORF">EURHEDRAFT_375727</name>
</gene>
<feature type="region of interest" description="Disordered" evidence="1">
    <location>
        <begin position="59"/>
        <end position="108"/>
    </location>
</feature>
<dbReference type="GeneID" id="63693898"/>
<dbReference type="STRING" id="1388766.A0A017SK56"/>
<organism evidence="2 3">
    <name type="scientific">Aspergillus ruber (strain CBS 135680)</name>
    <dbReference type="NCBI Taxonomy" id="1388766"/>
    <lineage>
        <taxon>Eukaryota</taxon>
        <taxon>Fungi</taxon>
        <taxon>Dikarya</taxon>
        <taxon>Ascomycota</taxon>
        <taxon>Pezizomycotina</taxon>
        <taxon>Eurotiomycetes</taxon>
        <taxon>Eurotiomycetidae</taxon>
        <taxon>Eurotiales</taxon>
        <taxon>Aspergillaceae</taxon>
        <taxon>Aspergillus</taxon>
        <taxon>Aspergillus subgen. Aspergillus</taxon>
    </lineage>
</organism>
<accession>A0A017SK56</accession>
<reference evidence="3" key="1">
    <citation type="journal article" date="2014" name="Nat. Commun.">
        <title>Genomic adaptations of the halophilic Dead Sea filamentous fungus Eurotium rubrum.</title>
        <authorList>
            <person name="Kis-Papo T."/>
            <person name="Weig A.R."/>
            <person name="Riley R."/>
            <person name="Persoh D."/>
            <person name="Salamov A."/>
            <person name="Sun H."/>
            <person name="Lipzen A."/>
            <person name="Wasser S.P."/>
            <person name="Rambold G."/>
            <person name="Grigoriev I.V."/>
            <person name="Nevo E."/>
        </authorList>
    </citation>
    <scope>NUCLEOTIDE SEQUENCE [LARGE SCALE GENOMIC DNA]</scope>
    <source>
        <strain evidence="3">CBS 135680</strain>
    </source>
</reference>
<protein>
    <submittedName>
        <fullName evidence="2">Uncharacterized protein</fullName>
    </submittedName>
</protein>
<sequence length="124" mass="13158">MKDAGPRLLSCAVARGVVPASRWYPDPPVLGVGTGVGFIRPRHALGLLPDVYVERMLLASSSVQGEPTGSGQEDNGDENGNGDDDGDAQMQDATMTDPTSNFTDIGSFIHLPPVQHHPMFEAVE</sequence>
<evidence type="ECO:0000313" key="3">
    <source>
        <dbReference type="Proteomes" id="UP000019804"/>
    </source>
</evidence>
<dbReference type="Proteomes" id="UP000019804">
    <property type="component" value="Unassembled WGS sequence"/>
</dbReference>
<feature type="compositionally biased region" description="Acidic residues" evidence="1">
    <location>
        <begin position="74"/>
        <end position="87"/>
    </location>
</feature>
<keyword evidence="3" id="KW-1185">Reference proteome</keyword>
<evidence type="ECO:0000313" key="2">
    <source>
        <dbReference type="EMBL" id="EYE97131.1"/>
    </source>
</evidence>
<dbReference type="RefSeq" id="XP_040640819.1">
    <property type="nucleotide sequence ID" value="XM_040778774.1"/>
</dbReference>